<accession>A0A834TQR7</accession>
<dbReference type="PANTHER" id="PTHR10366">
    <property type="entry name" value="NAD DEPENDENT EPIMERASE/DEHYDRATASE"/>
    <property type="match status" value="1"/>
</dbReference>
<comment type="caution">
    <text evidence="6">The sequence shown here is derived from an EMBL/GenBank/DDBJ whole genome shotgun (WGS) entry which is preliminary data.</text>
</comment>
<dbReference type="GO" id="GO:0016616">
    <property type="term" value="F:oxidoreductase activity, acting on the CH-OH group of donors, NAD or NADP as acceptor"/>
    <property type="evidence" value="ECO:0007669"/>
    <property type="project" value="InterPro"/>
</dbReference>
<comment type="similarity">
    <text evidence="3">Belongs to the NAD(P)-dependent epimerase/dehydratase family. Dihydroflavonol-4-reductase subfamily.</text>
</comment>
<evidence type="ECO:0000313" key="6">
    <source>
        <dbReference type="EMBL" id="KAF7825999.1"/>
    </source>
</evidence>
<keyword evidence="7" id="KW-1185">Reference proteome</keyword>
<dbReference type="OrthoDB" id="2735536at2759"/>
<evidence type="ECO:0000256" key="4">
    <source>
        <dbReference type="RuleBase" id="RU004475"/>
    </source>
</evidence>
<evidence type="ECO:0000256" key="3">
    <source>
        <dbReference type="ARBA" id="ARBA00023445"/>
    </source>
</evidence>
<comment type="similarity">
    <text evidence="4">Belongs to the 3-beta-HSD family.</text>
</comment>
<dbReference type="FunFam" id="3.40.50.720:FF:000085">
    <property type="entry name" value="Dihydroflavonol reductase"/>
    <property type="match status" value="1"/>
</dbReference>
<dbReference type="GO" id="GO:0006694">
    <property type="term" value="P:steroid biosynthetic process"/>
    <property type="evidence" value="ECO:0007669"/>
    <property type="project" value="InterPro"/>
</dbReference>
<evidence type="ECO:0000259" key="5">
    <source>
        <dbReference type="Pfam" id="PF01073"/>
    </source>
</evidence>
<dbReference type="EMBL" id="JAAIUW010000006">
    <property type="protein sequence ID" value="KAF7825999.1"/>
    <property type="molecule type" value="Genomic_DNA"/>
</dbReference>
<organism evidence="6 7">
    <name type="scientific">Senna tora</name>
    <dbReference type="NCBI Taxonomy" id="362788"/>
    <lineage>
        <taxon>Eukaryota</taxon>
        <taxon>Viridiplantae</taxon>
        <taxon>Streptophyta</taxon>
        <taxon>Embryophyta</taxon>
        <taxon>Tracheophyta</taxon>
        <taxon>Spermatophyta</taxon>
        <taxon>Magnoliopsida</taxon>
        <taxon>eudicotyledons</taxon>
        <taxon>Gunneridae</taxon>
        <taxon>Pentapetalae</taxon>
        <taxon>rosids</taxon>
        <taxon>fabids</taxon>
        <taxon>Fabales</taxon>
        <taxon>Fabaceae</taxon>
        <taxon>Caesalpinioideae</taxon>
        <taxon>Cassia clade</taxon>
        <taxon>Senna</taxon>
    </lineage>
</organism>
<keyword evidence="2 4" id="KW-0560">Oxidoreductase</keyword>
<dbReference type="Proteomes" id="UP000634136">
    <property type="component" value="Unassembled WGS sequence"/>
</dbReference>
<feature type="domain" description="3-beta hydroxysteroid dehydrogenase/isomerase" evidence="5">
    <location>
        <begin position="14"/>
        <end position="198"/>
    </location>
</feature>
<reference evidence="6" key="1">
    <citation type="submission" date="2020-09" db="EMBL/GenBank/DDBJ databases">
        <title>Genome-Enabled Discovery of Anthraquinone Biosynthesis in Senna tora.</title>
        <authorList>
            <person name="Kang S.-H."/>
            <person name="Pandey R.P."/>
            <person name="Lee C.-M."/>
            <person name="Sim J.-S."/>
            <person name="Jeong J.-T."/>
            <person name="Choi B.-S."/>
            <person name="Jung M."/>
            <person name="Ginzburg D."/>
            <person name="Zhao K."/>
            <person name="Won S.Y."/>
            <person name="Oh T.-J."/>
            <person name="Yu Y."/>
            <person name="Kim N.-H."/>
            <person name="Lee O.R."/>
            <person name="Lee T.-H."/>
            <person name="Bashyal P."/>
            <person name="Kim T.-S."/>
            <person name="Lee W.-H."/>
            <person name="Kawkins C."/>
            <person name="Kim C.-K."/>
            <person name="Kim J.S."/>
            <person name="Ahn B.O."/>
            <person name="Rhee S.Y."/>
            <person name="Sohng J.K."/>
        </authorList>
    </citation>
    <scope>NUCLEOTIDE SEQUENCE</scope>
    <source>
        <tissue evidence="6">Leaf</tissue>
    </source>
</reference>
<dbReference type="InterPro" id="IPR036291">
    <property type="entry name" value="NAD(P)-bd_dom_sf"/>
</dbReference>
<protein>
    <submittedName>
        <fullName evidence="6">Vestitone reductase-like</fullName>
    </submittedName>
</protein>
<evidence type="ECO:0000313" key="7">
    <source>
        <dbReference type="Proteomes" id="UP000634136"/>
    </source>
</evidence>
<name>A0A834TQR7_9FABA</name>
<dbReference type="Gene3D" id="3.40.50.720">
    <property type="entry name" value="NAD(P)-binding Rossmann-like Domain"/>
    <property type="match status" value="1"/>
</dbReference>
<dbReference type="CDD" id="cd08958">
    <property type="entry name" value="FR_SDR_e"/>
    <property type="match status" value="1"/>
</dbReference>
<dbReference type="InterPro" id="IPR050425">
    <property type="entry name" value="NAD(P)_dehydrat-like"/>
</dbReference>
<dbReference type="PANTHER" id="PTHR10366:SF563">
    <property type="entry name" value="CINNAMOYL-COA REDUCTASE 16"/>
    <property type="match status" value="1"/>
</dbReference>
<proteinExistence type="inferred from homology"/>
<evidence type="ECO:0000256" key="2">
    <source>
        <dbReference type="ARBA" id="ARBA00023002"/>
    </source>
</evidence>
<evidence type="ECO:0000256" key="1">
    <source>
        <dbReference type="ARBA" id="ARBA00022857"/>
    </source>
</evidence>
<dbReference type="Pfam" id="PF01073">
    <property type="entry name" value="3Beta_HSD"/>
    <property type="match status" value="1"/>
</dbReference>
<sequence>MTSSDSEGRGRVCVTGGTGFMASWIIKRLLHDGYSVNTTIREGKRDLSFLTNLPGASQRLQIFHADLNNPESFKAAIEGCFGVFHTATPIDFEGKESEEVVTKRCVEGAIGMLKECVKSKTVKRVVYTSSATAVYHNGRNDDVMDETFWSDVEHLRSAKPFAWSYAISKTLAEKAVFEFGHQNGLQVVSVIPSYVAGPFICVKEIYSMVRRLHMVHVDDVARAQIFLLHHPNPKGRYNCSPLIVTNEDISQLLSANYPNQFPIPTQDSLKEIKGDNLPHLTSKKLMDAGFEFKYGLQQIFDDAIQCCKEKGYL</sequence>
<dbReference type="InterPro" id="IPR002225">
    <property type="entry name" value="3Beta_OHSteriod_DH/Estase"/>
</dbReference>
<keyword evidence="1" id="KW-0521">NADP</keyword>
<gene>
    <name evidence="6" type="ORF">G2W53_017163</name>
</gene>
<dbReference type="SUPFAM" id="SSF51735">
    <property type="entry name" value="NAD(P)-binding Rossmann-fold domains"/>
    <property type="match status" value="1"/>
</dbReference>
<dbReference type="AlphaFoldDB" id="A0A834TQR7"/>